<feature type="compositionally biased region" description="Polar residues" evidence="1">
    <location>
        <begin position="33"/>
        <end position="55"/>
    </location>
</feature>
<proteinExistence type="predicted"/>
<organism evidence="2 3">
    <name type="scientific">Piloderma croceum (strain F 1598)</name>
    <dbReference type="NCBI Taxonomy" id="765440"/>
    <lineage>
        <taxon>Eukaryota</taxon>
        <taxon>Fungi</taxon>
        <taxon>Dikarya</taxon>
        <taxon>Basidiomycota</taxon>
        <taxon>Agaricomycotina</taxon>
        <taxon>Agaricomycetes</taxon>
        <taxon>Agaricomycetidae</taxon>
        <taxon>Atheliales</taxon>
        <taxon>Atheliaceae</taxon>
        <taxon>Piloderma</taxon>
    </lineage>
</organism>
<reference evidence="2 3" key="1">
    <citation type="submission" date="2014-04" db="EMBL/GenBank/DDBJ databases">
        <authorList>
            <consortium name="DOE Joint Genome Institute"/>
            <person name="Kuo A."/>
            <person name="Tarkka M."/>
            <person name="Buscot F."/>
            <person name="Kohler A."/>
            <person name="Nagy L.G."/>
            <person name="Floudas D."/>
            <person name="Copeland A."/>
            <person name="Barry K.W."/>
            <person name="Cichocki N."/>
            <person name="Veneault-Fourrey C."/>
            <person name="LaButti K."/>
            <person name="Lindquist E.A."/>
            <person name="Lipzen A."/>
            <person name="Lundell T."/>
            <person name="Morin E."/>
            <person name="Murat C."/>
            <person name="Sun H."/>
            <person name="Tunlid A."/>
            <person name="Henrissat B."/>
            <person name="Grigoriev I.V."/>
            <person name="Hibbett D.S."/>
            <person name="Martin F."/>
            <person name="Nordberg H.P."/>
            <person name="Cantor M.N."/>
            <person name="Hua S.X."/>
        </authorList>
    </citation>
    <scope>NUCLEOTIDE SEQUENCE [LARGE SCALE GENOMIC DNA]</scope>
    <source>
        <strain evidence="2 3">F 1598</strain>
    </source>
</reference>
<dbReference type="AlphaFoldDB" id="A0A0C3B2S7"/>
<dbReference type="InParanoid" id="A0A0C3B2S7"/>
<evidence type="ECO:0000313" key="3">
    <source>
        <dbReference type="Proteomes" id="UP000054166"/>
    </source>
</evidence>
<evidence type="ECO:0000313" key="2">
    <source>
        <dbReference type="EMBL" id="KIM71562.1"/>
    </source>
</evidence>
<evidence type="ECO:0000256" key="1">
    <source>
        <dbReference type="SAM" id="MobiDB-lite"/>
    </source>
</evidence>
<reference evidence="3" key="2">
    <citation type="submission" date="2015-01" db="EMBL/GenBank/DDBJ databases">
        <title>Evolutionary Origins and Diversification of the Mycorrhizal Mutualists.</title>
        <authorList>
            <consortium name="DOE Joint Genome Institute"/>
            <consortium name="Mycorrhizal Genomics Consortium"/>
            <person name="Kohler A."/>
            <person name="Kuo A."/>
            <person name="Nagy L.G."/>
            <person name="Floudas D."/>
            <person name="Copeland A."/>
            <person name="Barry K.W."/>
            <person name="Cichocki N."/>
            <person name="Veneault-Fourrey C."/>
            <person name="LaButti K."/>
            <person name="Lindquist E.A."/>
            <person name="Lipzen A."/>
            <person name="Lundell T."/>
            <person name="Morin E."/>
            <person name="Murat C."/>
            <person name="Riley R."/>
            <person name="Ohm R."/>
            <person name="Sun H."/>
            <person name="Tunlid A."/>
            <person name="Henrissat B."/>
            <person name="Grigoriev I.V."/>
            <person name="Hibbett D.S."/>
            <person name="Martin F."/>
        </authorList>
    </citation>
    <scope>NUCLEOTIDE SEQUENCE [LARGE SCALE GENOMIC DNA]</scope>
    <source>
        <strain evidence="3">F 1598</strain>
    </source>
</reference>
<feature type="compositionally biased region" description="Polar residues" evidence="1">
    <location>
        <begin position="7"/>
        <end position="17"/>
    </location>
</feature>
<dbReference type="Proteomes" id="UP000054166">
    <property type="component" value="Unassembled WGS sequence"/>
</dbReference>
<accession>A0A0C3B2S7</accession>
<dbReference type="HOGENOM" id="CLU_3033232_0_0_1"/>
<protein>
    <submittedName>
        <fullName evidence="2">Uncharacterized protein</fullName>
    </submittedName>
</protein>
<keyword evidence="3" id="KW-1185">Reference proteome</keyword>
<feature type="region of interest" description="Disordered" evidence="1">
    <location>
        <begin position="1"/>
        <end position="55"/>
    </location>
</feature>
<sequence>MRDKGDTQTTPSGTETVSAEGPPCFRDNPLGPRSTNVLHQPISLHQSNNLDPAKQ</sequence>
<name>A0A0C3B2S7_PILCF</name>
<gene>
    <name evidence="2" type="ORF">PILCRDRAFT_752650</name>
</gene>
<dbReference type="EMBL" id="KN833274">
    <property type="protein sequence ID" value="KIM71562.1"/>
    <property type="molecule type" value="Genomic_DNA"/>
</dbReference>